<evidence type="ECO:0000313" key="12">
    <source>
        <dbReference type="Proteomes" id="UP001301216"/>
    </source>
</evidence>
<evidence type="ECO:0000256" key="3">
    <source>
        <dbReference type="ARBA" id="ARBA00022519"/>
    </source>
</evidence>
<feature type="transmembrane region" description="Helical" evidence="8">
    <location>
        <begin position="71"/>
        <end position="93"/>
    </location>
</feature>
<evidence type="ECO:0000256" key="5">
    <source>
        <dbReference type="ARBA" id="ARBA00022692"/>
    </source>
</evidence>
<evidence type="ECO:0000256" key="6">
    <source>
        <dbReference type="ARBA" id="ARBA00022989"/>
    </source>
</evidence>
<dbReference type="InterPro" id="IPR012549">
    <property type="entry name" value="EptA-like_N"/>
</dbReference>
<dbReference type="GO" id="GO:0016740">
    <property type="term" value="F:transferase activity"/>
    <property type="evidence" value="ECO:0007669"/>
    <property type="project" value="UniProtKB-KW"/>
</dbReference>
<feature type="transmembrane region" description="Helical" evidence="8">
    <location>
        <begin position="147"/>
        <end position="171"/>
    </location>
</feature>
<evidence type="ECO:0000256" key="8">
    <source>
        <dbReference type="SAM" id="Phobius"/>
    </source>
</evidence>
<dbReference type="RefSeq" id="WP_265985090.1">
    <property type="nucleotide sequence ID" value="NZ_JAPHAV010000005.1"/>
</dbReference>
<dbReference type="NCBIfam" id="NF028537">
    <property type="entry name" value="P_eth_NH2_trans"/>
    <property type="match status" value="1"/>
</dbReference>
<accession>A0ABT3QPL0</accession>
<dbReference type="Proteomes" id="UP001301216">
    <property type="component" value="Unassembled WGS sequence"/>
</dbReference>
<evidence type="ECO:0000313" key="11">
    <source>
        <dbReference type="EMBL" id="MCX2697544.1"/>
    </source>
</evidence>
<reference evidence="11 12" key="1">
    <citation type="submission" date="2022-11" db="EMBL/GenBank/DDBJ databases">
        <title>Brucella sp. YY2X, whole genome shotgun sequencing project.</title>
        <authorList>
            <person name="Yang Y."/>
        </authorList>
    </citation>
    <scope>NUCLEOTIDE SEQUENCE [LARGE SCALE GENOMIC DNA]</scope>
    <source>
        <strain evidence="11 12">YY2X</strain>
    </source>
</reference>
<feature type="transmembrane region" description="Helical" evidence="8">
    <location>
        <begin position="117"/>
        <end position="135"/>
    </location>
</feature>
<dbReference type="Pfam" id="PF08019">
    <property type="entry name" value="EptA_B_N"/>
    <property type="match status" value="1"/>
</dbReference>
<dbReference type="EMBL" id="JAPHAV010000005">
    <property type="protein sequence ID" value="MCX2697544.1"/>
    <property type="molecule type" value="Genomic_DNA"/>
</dbReference>
<gene>
    <name evidence="11" type="ORF">OPR82_12310</name>
</gene>
<comment type="subcellular location">
    <subcellularLocation>
        <location evidence="1">Cell inner membrane</location>
        <topology evidence="1">Multi-pass membrane protein</topology>
    </subcellularLocation>
</comment>
<dbReference type="Pfam" id="PF00884">
    <property type="entry name" value="Sulfatase"/>
    <property type="match status" value="1"/>
</dbReference>
<evidence type="ECO:0000256" key="4">
    <source>
        <dbReference type="ARBA" id="ARBA00022679"/>
    </source>
</evidence>
<dbReference type="SUPFAM" id="SSF53649">
    <property type="entry name" value="Alkaline phosphatase-like"/>
    <property type="match status" value="1"/>
</dbReference>
<feature type="domain" description="Sulfatase N-terminal" evidence="9">
    <location>
        <begin position="232"/>
        <end position="518"/>
    </location>
</feature>
<evidence type="ECO:0000256" key="2">
    <source>
        <dbReference type="ARBA" id="ARBA00022475"/>
    </source>
</evidence>
<dbReference type="InterPro" id="IPR017850">
    <property type="entry name" value="Alkaline_phosphatase_core_sf"/>
</dbReference>
<dbReference type="CDD" id="cd16017">
    <property type="entry name" value="LptA"/>
    <property type="match status" value="1"/>
</dbReference>
<sequence length="551" mass="60992">MQKFRPVIASGPLCLLTALYVLIFTNTSFWRAAGNFYADSPLRLAGIVVVVLLLYVALFVLFSAKYVIKPMLIFFILVAAGGSYFTDTFGTIIDKYVIEAALTTTQAESGALLTPSFMWHMFLYGVVPSLFIVWVRVKHRPILGKLLVNTGVILSCVIASLVIIGTNYAAYSSMFREHGADIMQKLMPSTPIASTIQYVSHVYKNRSIVMEPLGLDARQALTQLPGGKKLVTVVVVGETARAQNFSLNGYARETNPELKQRDVIAFTDTTSCGTETSVSVPCMFSPFTRKDYSNTKFRGSENLMDVLKHAGVDVSWYENNTGSKGVAERIKLIDLQGAQDKRYCDGGECIDQILVDNLSKALDDISQNTTIVLHMTGSHGPAYYRRYPAEYAGFTPDCRSNDFAKCSREEIVNAYDNSILYTDHILSEIIDLLKAHEDKLAPAMIYMSDHGESLGEDGLYLHAAPYFIAPSQQTHVPFITWFAPDYVADMGLNLVCLRKTAGEPSSHDNLFHTVLGMMAVKTSAYDQKLDRFAACRTPHNVVLQEPQGSKS</sequence>
<dbReference type="Gene3D" id="3.40.720.10">
    <property type="entry name" value="Alkaline Phosphatase, subunit A"/>
    <property type="match status" value="1"/>
</dbReference>
<keyword evidence="5 8" id="KW-0812">Transmembrane</keyword>
<keyword evidence="2" id="KW-1003">Cell membrane</keyword>
<evidence type="ECO:0000259" key="10">
    <source>
        <dbReference type="Pfam" id="PF08019"/>
    </source>
</evidence>
<evidence type="ECO:0000259" key="9">
    <source>
        <dbReference type="Pfam" id="PF00884"/>
    </source>
</evidence>
<dbReference type="PANTHER" id="PTHR30443">
    <property type="entry name" value="INNER MEMBRANE PROTEIN"/>
    <property type="match status" value="1"/>
</dbReference>
<keyword evidence="3" id="KW-0997">Cell inner membrane</keyword>
<organism evidence="11 12">
    <name type="scientific">Ochrobactrum chromiisoli</name>
    <dbReference type="NCBI Taxonomy" id="2993941"/>
    <lineage>
        <taxon>Bacteria</taxon>
        <taxon>Pseudomonadati</taxon>
        <taxon>Pseudomonadota</taxon>
        <taxon>Alphaproteobacteria</taxon>
        <taxon>Hyphomicrobiales</taxon>
        <taxon>Brucellaceae</taxon>
        <taxon>Brucella/Ochrobactrum group</taxon>
        <taxon>Ochrobactrum</taxon>
    </lineage>
</organism>
<keyword evidence="6 8" id="KW-1133">Transmembrane helix</keyword>
<dbReference type="InterPro" id="IPR040423">
    <property type="entry name" value="PEA_transferase"/>
</dbReference>
<keyword evidence="4 11" id="KW-0808">Transferase</keyword>
<evidence type="ECO:0000256" key="1">
    <source>
        <dbReference type="ARBA" id="ARBA00004429"/>
    </source>
</evidence>
<dbReference type="PANTHER" id="PTHR30443:SF0">
    <property type="entry name" value="PHOSPHOETHANOLAMINE TRANSFERASE EPTA"/>
    <property type="match status" value="1"/>
</dbReference>
<feature type="domain" description="Phosphoethanolamine transferase N-terminal" evidence="10">
    <location>
        <begin position="52"/>
        <end position="201"/>
    </location>
</feature>
<proteinExistence type="predicted"/>
<keyword evidence="7 8" id="KW-0472">Membrane</keyword>
<dbReference type="InterPro" id="IPR058130">
    <property type="entry name" value="PEA_transf_C"/>
</dbReference>
<keyword evidence="12" id="KW-1185">Reference proteome</keyword>
<evidence type="ECO:0000256" key="7">
    <source>
        <dbReference type="ARBA" id="ARBA00023136"/>
    </source>
</evidence>
<protein>
    <submittedName>
        <fullName evidence="11">Phosphoethanolamine--lipid A transferase</fullName>
    </submittedName>
</protein>
<dbReference type="InterPro" id="IPR000917">
    <property type="entry name" value="Sulfatase_N"/>
</dbReference>
<feature type="transmembrane region" description="Helical" evidence="8">
    <location>
        <begin position="44"/>
        <end position="64"/>
    </location>
</feature>
<feature type="transmembrane region" description="Helical" evidence="8">
    <location>
        <begin position="7"/>
        <end position="24"/>
    </location>
</feature>
<name>A0ABT3QPL0_9HYPH</name>
<comment type="caution">
    <text evidence="11">The sequence shown here is derived from an EMBL/GenBank/DDBJ whole genome shotgun (WGS) entry which is preliminary data.</text>
</comment>